<evidence type="ECO:0000256" key="1">
    <source>
        <dbReference type="ARBA" id="ARBA00001657"/>
    </source>
</evidence>
<comment type="similarity">
    <text evidence="2">Belongs to the glycosyl hydrolase 13 family.</text>
</comment>
<evidence type="ECO:0000256" key="3">
    <source>
        <dbReference type="ARBA" id="ARBA00012741"/>
    </source>
</evidence>
<reference evidence="10" key="1">
    <citation type="submission" date="2022-01" db="EMBL/GenBank/DDBJ databases">
        <authorList>
            <person name="King R."/>
        </authorList>
    </citation>
    <scope>NUCLEOTIDE SEQUENCE</scope>
</reference>
<feature type="domain" description="Glycosyl hydrolase family 13 catalytic" evidence="9">
    <location>
        <begin position="42"/>
        <end position="440"/>
    </location>
</feature>
<organism evidence="10 11">
    <name type="scientific">Chironomus riparius</name>
    <dbReference type="NCBI Taxonomy" id="315576"/>
    <lineage>
        <taxon>Eukaryota</taxon>
        <taxon>Metazoa</taxon>
        <taxon>Ecdysozoa</taxon>
        <taxon>Arthropoda</taxon>
        <taxon>Hexapoda</taxon>
        <taxon>Insecta</taxon>
        <taxon>Pterygota</taxon>
        <taxon>Neoptera</taxon>
        <taxon>Endopterygota</taxon>
        <taxon>Diptera</taxon>
        <taxon>Nematocera</taxon>
        <taxon>Chironomoidea</taxon>
        <taxon>Chironomidae</taxon>
        <taxon>Chironominae</taxon>
        <taxon>Chironomus</taxon>
    </lineage>
</organism>
<keyword evidence="7" id="KW-0326">Glycosidase</keyword>
<evidence type="ECO:0000256" key="6">
    <source>
        <dbReference type="ARBA" id="ARBA00023180"/>
    </source>
</evidence>
<dbReference type="Proteomes" id="UP001153620">
    <property type="component" value="Chromosome 1"/>
</dbReference>
<keyword evidence="4 8" id="KW-0732">Signal</keyword>
<name>A0A9N9RJN7_9DIPT</name>
<evidence type="ECO:0000259" key="9">
    <source>
        <dbReference type="SMART" id="SM00642"/>
    </source>
</evidence>
<keyword evidence="6" id="KW-0325">Glycoprotein</keyword>
<reference evidence="10" key="2">
    <citation type="submission" date="2022-10" db="EMBL/GenBank/DDBJ databases">
        <authorList>
            <consortium name="ENA_rothamsted_submissions"/>
            <consortium name="culmorum"/>
            <person name="King R."/>
        </authorList>
    </citation>
    <scope>NUCLEOTIDE SEQUENCE</scope>
</reference>
<dbReference type="GO" id="GO:0004558">
    <property type="term" value="F:alpha-1,4-glucosidase activity"/>
    <property type="evidence" value="ECO:0007669"/>
    <property type="project" value="UniProtKB-EC"/>
</dbReference>
<dbReference type="InterPro" id="IPR006047">
    <property type="entry name" value="GH13_cat_dom"/>
</dbReference>
<dbReference type="InterPro" id="IPR013780">
    <property type="entry name" value="Glyco_hydro_b"/>
</dbReference>
<keyword evidence="5" id="KW-0378">Hydrolase</keyword>
<sequence length="617" mass="70232">MKTLTISLVLFLALAAQATVVDIIKTDERDNVDWWENGVFYQIYPRSFKDSNNDGTGDIKGITSKLQHLKDLGVTGTWLSPIFDSPMVDGGYDIRNYTKVNSIYGSNDDLVELFAEAKKLDLKIILDFVPNHCSNQHQWFINSANRVPGYEDYFTWRACPVENGKRRLPNNWIAVFNTPMWSYDPRRDECYLHQFTKEQPDINFRMENGKTKQEMLDVLTFWMDQGVNGFRVDAINHMFESPAYTNQVLLEEGLDPNLYGNYDNRYTRDLRESYEFIYSAREHLDKYAKANGNVTRVLMTEAYATIPQQTQWYGVNDTLRGSHIPFNFGFIADITANSKAEDFKKVVDEWMGNMPSFTMGQANWVLGNHDRSRLRSRYGDDRYEGLAIMSMTLPGVAIIYYGEEIGMVDNNDITWEETEDPQACQSNSSVYKDFTRDPVRTPMQWDDSPLGGFCESCKTWLPVSPSFTDINVKKQTGDETSTFALYKNLIALRKEKDVLKFGGLSTKVIADGDVFAFERTIKDNPSIVTLLNLSKDSKTVNLADLFNADDVSSKTKATVLISNNRSELKKGNTFSNINSITIGGYDGVVFEVSSAMRIATSALYLVAAFWVAVKFVF</sequence>
<dbReference type="Gene3D" id="2.60.40.1180">
    <property type="entry name" value="Golgi alpha-mannosidase II"/>
    <property type="match status" value="1"/>
</dbReference>
<evidence type="ECO:0000256" key="2">
    <source>
        <dbReference type="ARBA" id="ARBA00008061"/>
    </source>
</evidence>
<dbReference type="CDD" id="cd11328">
    <property type="entry name" value="AmyAc_maltase"/>
    <property type="match status" value="1"/>
</dbReference>
<dbReference type="FunFam" id="3.90.400.10:FF:000001">
    <property type="entry name" value="Maltase A3, isoform A"/>
    <property type="match status" value="1"/>
</dbReference>
<dbReference type="SMART" id="SM00642">
    <property type="entry name" value="Aamy"/>
    <property type="match status" value="1"/>
</dbReference>
<feature type="chain" id="PRO_5040366733" description="alpha-glucosidase" evidence="8">
    <location>
        <begin position="19"/>
        <end position="617"/>
    </location>
</feature>
<evidence type="ECO:0000313" key="10">
    <source>
        <dbReference type="EMBL" id="CAG9797674.1"/>
    </source>
</evidence>
<evidence type="ECO:0000313" key="11">
    <source>
        <dbReference type="Proteomes" id="UP001153620"/>
    </source>
</evidence>
<evidence type="ECO:0000256" key="7">
    <source>
        <dbReference type="ARBA" id="ARBA00023295"/>
    </source>
</evidence>
<dbReference type="InterPro" id="IPR017853">
    <property type="entry name" value="GH"/>
</dbReference>
<comment type="catalytic activity">
    <reaction evidence="1">
        <text>Hydrolysis of terminal, non-reducing (1-&gt;4)-linked alpha-D-glucose residues with release of alpha-D-glucose.</text>
        <dbReference type="EC" id="3.2.1.20"/>
    </reaction>
</comment>
<dbReference type="OrthoDB" id="1740265at2759"/>
<dbReference type="AlphaFoldDB" id="A0A9N9RJN7"/>
<gene>
    <name evidence="10" type="ORF">CHIRRI_LOCUS663</name>
</gene>
<dbReference type="SUPFAM" id="SSF51011">
    <property type="entry name" value="Glycosyl hydrolase domain"/>
    <property type="match status" value="1"/>
</dbReference>
<dbReference type="Gene3D" id="3.90.400.10">
    <property type="entry name" value="Oligo-1,6-glucosidase, Domain 2"/>
    <property type="match status" value="1"/>
</dbReference>
<dbReference type="PANTHER" id="PTHR10357">
    <property type="entry name" value="ALPHA-AMYLASE FAMILY MEMBER"/>
    <property type="match status" value="1"/>
</dbReference>
<dbReference type="Gene3D" id="3.20.20.80">
    <property type="entry name" value="Glycosidases"/>
    <property type="match status" value="1"/>
</dbReference>
<dbReference type="EC" id="3.2.1.20" evidence="3"/>
<evidence type="ECO:0000256" key="4">
    <source>
        <dbReference type="ARBA" id="ARBA00022729"/>
    </source>
</evidence>
<dbReference type="SUPFAM" id="SSF51445">
    <property type="entry name" value="(Trans)glycosidases"/>
    <property type="match status" value="1"/>
</dbReference>
<dbReference type="InterPro" id="IPR045857">
    <property type="entry name" value="O16G_dom_2"/>
</dbReference>
<feature type="signal peptide" evidence="8">
    <location>
        <begin position="1"/>
        <end position="18"/>
    </location>
</feature>
<dbReference type="EMBL" id="OU895877">
    <property type="protein sequence ID" value="CAG9797674.1"/>
    <property type="molecule type" value="Genomic_DNA"/>
</dbReference>
<keyword evidence="11" id="KW-1185">Reference proteome</keyword>
<dbReference type="PANTHER" id="PTHR10357:SF179">
    <property type="entry name" value="NEUTRAL AND BASIC AMINO ACID TRANSPORT PROTEIN RBAT"/>
    <property type="match status" value="1"/>
</dbReference>
<dbReference type="Pfam" id="PF00128">
    <property type="entry name" value="Alpha-amylase"/>
    <property type="match status" value="1"/>
</dbReference>
<accession>A0A9N9RJN7</accession>
<proteinExistence type="inferred from homology"/>
<evidence type="ECO:0000256" key="5">
    <source>
        <dbReference type="ARBA" id="ARBA00022801"/>
    </source>
</evidence>
<evidence type="ECO:0000256" key="8">
    <source>
        <dbReference type="SAM" id="SignalP"/>
    </source>
</evidence>
<dbReference type="GO" id="GO:0005975">
    <property type="term" value="P:carbohydrate metabolic process"/>
    <property type="evidence" value="ECO:0007669"/>
    <property type="project" value="InterPro"/>
</dbReference>
<protein>
    <recommendedName>
        <fullName evidence="3">alpha-glucosidase</fullName>
        <ecNumber evidence="3">3.2.1.20</ecNumber>
    </recommendedName>
</protein>